<dbReference type="CDD" id="cd07821">
    <property type="entry name" value="PYR_PYL_RCAR_like"/>
    <property type="match status" value="1"/>
</dbReference>
<dbReference type="InterPro" id="IPR019587">
    <property type="entry name" value="Polyketide_cyclase/dehydratase"/>
</dbReference>
<dbReference type="EMBL" id="CAXHTA020000008">
    <property type="protein sequence ID" value="CAL5223361.1"/>
    <property type="molecule type" value="Genomic_DNA"/>
</dbReference>
<dbReference type="Pfam" id="PF10604">
    <property type="entry name" value="Polyketide_cyc2"/>
    <property type="match status" value="1"/>
</dbReference>
<accession>A0ABP1FV77</accession>
<reference evidence="2 3" key="1">
    <citation type="submission" date="2024-06" db="EMBL/GenBank/DDBJ databases">
        <authorList>
            <person name="Kraege A."/>
            <person name="Thomma B."/>
        </authorList>
    </citation>
    <scope>NUCLEOTIDE SEQUENCE [LARGE SCALE GENOMIC DNA]</scope>
</reference>
<dbReference type="Proteomes" id="UP001497392">
    <property type="component" value="Unassembled WGS sequence"/>
</dbReference>
<feature type="compositionally biased region" description="Low complexity" evidence="1">
    <location>
        <begin position="209"/>
        <end position="222"/>
    </location>
</feature>
<feature type="compositionally biased region" description="Low complexity" evidence="1">
    <location>
        <begin position="14"/>
        <end position="29"/>
    </location>
</feature>
<dbReference type="Gene3D" id="3.30.530.20">
    <property type="match status" value="1"/>
</dbReference>
<evidence type="ECO:0000256" key="1">
    <source>
        <dbReference type="SAM" id="MobiDB-lite"/>
    </source>
</evidence>
<sequence length="344" mass="38533">MADHAGVYNALIRQSQSDQPQPQQQQQQPRHPTLAVVHPHASCVINCPIEDAWKATREWATFAWLPSVDGREVRGSLLEGGDETSVGAVRSLQIGDQMLFEKLVALDDEEHIMKWKLISHPDTTNPFVASFVNYRCTCRLYPITVGSQTFFDWKGEFYTDPHHVTGMQATWERWYITAFQALQTHVNEQRQKLRRQTSHARDHWDVPGQQQQRPQHQQQQQQPGFVPTSHGMSYSSRPSQMGQPVSMDAEMLSQQFQATSVPSNASDYSGASSELRSELRKANSSSLSTVVSPKSSVVDPASGEGRIPSGGSDFQRRNLSGGSQGAPERDPSHFESYPSLKRGM</sequence>
<protein>
    <submittedName>
        <fullName evidence="2">G5865 protein</fullName>
    </submittedName>
</protein>
<feature type="compositionally biased region" description="Polar residues" evidence="1">
    <location>
        <begin position="230"/>
        <end position="243"/>
    </location>
</feature>
<feature type="region of interest" description="Disordered" evidence="1">
    <location>
        <begin position="190"/>
        <end position="244"/>
    </location>
</feature>
<name>A0ABP1FV77_9CHLO</name>
<dbReference type="SUPFAM" id="SSF55961">
    <property type="entry name" value="Bet v1-like"/>
    <property type="match status" value="1"/>
</dbReference>
<dbReference type="PANTHER" id="PTHR39332:SF7">
    <property type="entry name" value="SRPBCC FAMILY PROTEIN"/>
    <property type="match status" value="1"/>
</dbReference>
<feature type="region of interest" description="Disordered" evidence="1">
    <location>
        <begin position="14"/>
        <end position="33"/>
    </location>
</feature>
<feature type="compositionally biased region" description="Polar residues" evidence="1">
    <location>
        <begin position="256"/>
        <end position="274"/>
    </location>
</feature>
<feature type="compositionally biased region" description="Low complexity" evidence="1">
    <location>
        <begin position="284"/>
        <end position="298"/>
    </location>
</feature>
<dbReference type="InterPro" id="IPR023393">
    <property type="entry name" value="START-like_dom_sf"/>
</dbReference>
<comment type="caution">
    <text evidence="2">The sequence shown here is derived from an EMBL/GenBank/DDBJ whole genome shotgun (WGS) entry which is preliminary data.</text>
</comment>
<proteinExistence type="predicted"/>
<evidence type="ECO:0000313" key="2">
    <source>
        <dbReference type="EMBL" id="CAL5223361.1"/>
    </source>
</evidence>
<gene>
    <name evidence="2" type="primary">g5865</name>
    <name evidence="2" type="ORF">VP750_LOCUS5020</name>
</gene>
<feature type="region of interest" description="Disordered" evidence="1">
    <location>
        <begin position="256"/>
        <end position="344"/>
    </location>
</feature>
<evidence type="ECO:0000313" key="3">
    <source>
        <dbReference type="Proteomes" id="UP001497392"/>
    </source>
</evidence>
<dbReference type="PANTHER" id="PTHR39332">
    <property type="entry name" value="BLL4707 PROTEIN"/>
    <property type="match status" value="1"/>
</dbReference>
<organism evidence="2 3">
    <name type="scientific">Coccomyxa viridis</name>
    <dbReference type="NCBI Taxonomy" id="1274662"/>
    <lineage>
        <taxon>Eukaryota</taxon>
        <taxon>Viridiplantae</taxon>
        <taxon>Chlorophyta</taxon>
        <taxon>core chlorophytes</taxon>
        <taxon>Trebouxiophyceae</taxon>
        <taxon>Trebouxiophyceae incertae sedis</taxon>
        <taxon>Coccomyxaceae</taxon>
        <taxon>Coccomyxa</taxon>
    </lineage>
</organism>
<keyword evidence="3" id="KW-1185">Reference proteome</keyword>